<organism evidence="2 3">
    <name type="scientific">Mycoplasmopsis maculosa</name>
    <dbReference type="NCBI Taxonomy" id="114885"/>
    <lineage>
        <taxon>Bacteria</taxon>
        <taxon>Bacillati</taxon>
        <taxon>Mycoplasmatota</taxon>
        <taxon>Mycoplasmoidales</taxon>
        <taxon>Metamycoplasmataceae</taxon>
        <taxon>Mycoplasmopsis</taxon>
    </lineage>
</organism>
<dbReference type="InterPro" id="IPR022381">
    <property type="entry name" value="Uncharacterised_MG067"/>
</dbReference>
<dbReference type="EMBL" id="LR215037">
    <property type="protein sequence ID" value="VEU75716.1"/>
    <property type="molecule type" value="Genomic_DNA"/>
</dbReference>
<evidence type="ECO:0000313" key="3">
    <source>
        <dbReference type="Proteomes" id="UP000290243"/>
    </source>
</evidence>
<keyword evidence="3" id="KW-1185">Reference proteome</keyword>
<dbReference type="Proteomes" id="UP000290243">
    <property type="component" value="Chromosome"/>
</dbReference>
<dbReference type="NCBIfam" id="NF045841">
    <property type="entry name" value="Ig_SerProt_MIP"/>
    <property type="match status" value="1"/>
</dbReference>
<gene>
    <name evidence="2" type="ORF">NCTC10168_00650</name>
</gene>
<keyword evidence="2" id="KW-0449">Lipoprotein</keyword>
<feature type="domain" description="DUF31" evidence="1">
    <location>
        <begin position="282"/>
        <end position="652"/>
    </location>
</feature>
<dbReference type="InterPro" id="IPR022382">
    <property type="entry name" value="Mycoplasma_peptidase_DUF31"/>
</dbReference>
<dbReference type="KEGG" id="mmau:NCTC10168_00650"/>
<dbReference type="NCBIfam" id="NF045842">
    <property type="entry name" value="MIP_near_MIB"/>
    <property type="match status" value="1"/>
</dbReference>
<dbReference type="Pfam" id="PF01732">
    <property type="entry name" value="Mycop_pep_DUF31"/>
    <property type="match status" value="1"/>
</dbReference>
<dbReference type="RefSeq" id="WP_129647051.1">
    <property type="nucleotide sequence ID" value="NZ_LR215037.1"/>
</dbReference>
<evidence type="ECO:0000259" key="1">
    <source>
        <dbReference type="Pfam" id="PF01732"/>
    </source>
</evidence>
<protein>
    <submittedName>
        <fullName evidence="2">Putative lipoprotein</fullName>
    </submittedName>
</protein>
<proteinExistence type="predicted"/>
<evidence type="ECO:0000313" key="2">
    <source>
        <dbReference type="EMBL" id="VEU75716.1"/>
    </source>
</evidence>
<name>A0A449B570_9BACT</name>
<reference evidence="2 3" key="1">
    <citation type="submission" date="2019-01" db="EMBL/GenBank/DDBJ databases">
        <authorList>
            <consortium name="Pathogen Informatics"/>
        </authorList>
    </citation>
    <scope>NUCLEOTIDE SEQUENCE [LARGE SCALE GENOMIC DNA]</scope>
    <source>
        <strain evidence="2 3">NCTC10168</strain>
    </source>
</reference>
<dbReference type="OrthoDB" id="393864at2"/>
<accession>A0A449B570</accession>
<dbReference type="AlphaFoldDB" id="A0A449B570"/>
<sequence>MNKKNLFKILGVLPYITTSYFYIACSNNDSNNNISINKEKNNNTYELDVLVKKFSNNTNDKSQLYPTDLNSSEFDFEIKGENANNFYVDNIELDFYFNQKGKNISDWLGALDLIVNLKNNNDKNINIKKILKLNGFKHNPLNGDKVDLIFPSPFDEIRKNYTEYKNLSHNQIFDLENEEYMNALQASPMVWGDKHPKEYRKDLDLTNLESIKKFDNLAKSINIDSYSNWYTKGHTLPKYDKNGNFLGLSIYDGQEIGKGHIRADFLGTNQWRAEGLPRMLVNDMYKKIAMQTFGIEFTNDNSDGQSFGTSGTLWILDFEKTKDGSYPTKWFFATNLHVADSLLKDTKNVIITKISSNANLNDKFSISTEDDKFEKFFFKQKILKNNFITKIFEGNDFLKTKPSDFLYKEQAEKYKNAEEYADLAILEFDFSKAILEDGIWAYSSDRSNDIDIKYSKEKNNAELLAKLITNNYANNKSVHISFLKKSYMEDYDKINKKIIYKRSDNYNFNGDSLYALGFPVSENDYFLLEDGEEGSDLYNKRKESLSIWTNSESRFYNNLTKENLNKKDFSKDILDQGDYLSQNIGYRTFSNKPGIIDAFLTANHIGNNLYLKDNQNLISFGLNYAIKNYVPYGGSSGSSFRNQNNELIGIFHSANSSGKVGLVASFRSEGYNYNGLFGNYNMPQYDLIYGGGKDQRKSYREELLKKYPSLKTNLFPEGLNIYDEDYKFK</sequence>
<dbReference type="PRINTS" id="PR00840">
    <property type="entry name" value="Y06768FAMILY"/>
</dbReference>